<gene>
    <name evidence="1" type="ORF">FE782_00935</name>
</gene>
<evidence type="ECO:0000313" key="2">
    <source>
        <dbReference type="Proteomes" id="UP000309676"/>
    </source>
</evidence>
<dbReference type="Proteomes" id="UP000309676">
    <property type="component" value="Unassembled WGS sequence"/>
</dbReference>
<evidence type="ECO:0000313" key="1">
    <source>
        <dbReference type="EMBL" id="TLS54349.1"/>
    </source>
</evidence>
<accession>A0A5R9GGI9</accession>
<proteinExistence type="predicted"/>
<name>A0A5R9GGI9_9BACL</name>
<keyword evidence="2" id="KW-1185">Reference proteome</keyword>
<sequence length="85" mass="9660">MISEEALDAYRIDGTLLRVVRDANRDNDVRGFVVAWDESSVLIRKRSTRRLVKLDRRYVYQPASEERVLPPAIAGAIGEEEEAGE</sequence>
<protein>
    <submittedName>
        <fullName evidence="1">Uncharacterized protein</fullName>
    </submittedName>
</protein>
<reference evidence="1 2" key="1">
    <citation type="submission" date="2019-05" db="EMBL/GenBank/DDBJ databases">
        <authorList>
            <person name="Narsing Rao M.P."/>
            <person name="Li W.J."/>
        </authorList>
    </citation>
    <scope>NUCLEOTIDE SEQUENCE [LARGE SCALE GENOMIC DNA]</scope>
    <source>
        <strain evidence="1 2">SYSU_K30003</strain>
    </source>
</reference>
<dbReference type="AlphaFoldDB" id="A0A5R9GGI9"/>
<dbReference type="EMBL" id="VCIW01000001">
    <property type="protein sequence ID" value="TLS54349.1"/>
    <property type="molecule type" value="Genomic_DNA"/>
</dbReference>
<dbReference type="OrthoDB" id="2629334at2"/>
<comment type="caution">
    <text evidence="1">The sequence shown here is derived from an EMBL/GenBank/DDBJ whole genome shotgun (WGS) entry which is preliminary data.</text>
</comment>
<organism evidence="1 2">
    <name type="scientific">Paenibacillus antri</name>
    <dbReference type="NCBI Taxonomy" id="2582848"/>
    <lineage>
        <taxon>Bacteria</taxon>
        <taxon>Bacillati</taxon>
        <taxon>Bacillota</taxon>
        <taxon>Bacilli</taxon>
        <taxon>Bacillales</taxon>
        <taxon>Paenibacillaceae</taxon>
        <taxon>Paenibacillus</taxon>
    </lineage>
</organism>